<accession>A0ABW5E0B5</accession>
<dbReference type="Gene3D" id="1.10.150.20">
    <property type="entry name" value="5' to 3' exonuclease, C-terminal subdomain"/>
    <property type="match status" value="1"/>
</dbReference>
<protein>
    <submittedName>
        <fullName evidence="3">Y-family DNA polymerase</fullName>
    </submittedName>
</protein>
<dbReference type="SUPFAM" id="SSF56672">
    <property type="entry name" value="DNA/RNA polymerases"/>
    <property type="match status" value="1"/>
</dbReference>
<sequence>MHNFPLAALFLDFDSYFASVEQHLQPQLLKKPIGVAPVMAETSCCIAASHEAKRLGVKTGTPIREARKLCPNITIIHARPKLYVEFHHKLVAAIESCIHVESVLSIDELWCWLPYNWREPNFLEDLAQKIKSAIADQVSPTITCTIGIAPNRWLAKMASKMRKPNGFLILESKDLPHALYPLKLSDLTGIGRSMELRLHAQGIHSVEKICQASREELHSIWGGIEGDRFWMNLHGVTLPEQATTRRTIGHSHVLPPAMRMSDAALPIAHKLTQKAAIRLRKENLLAGALHLHLRYLHNEQSWAAEMRFDHSNDSLHFAKVLHALWKKRPWHQAKLMQVGMHLSHLIEQTNHTPSLFTQQQPEREKLNRAIDTIRSKHGQKSIHLGCEQDGMSAAPMRISFNHIPDVESENR</sequence>
<dbReference type="Gene3D" id="3.30.70.270">
    <property type="match status" value="1"/>
</dbReference>
<dbReference type="InterPro" id="IPR043128">
    <property type="entry name" value="Rev_trsase/Diguanyl_cyclase"/>
</dbReference>
<dbReference type="Pfam" id="PF11799">
    <property type="entry name" value="IMS_C"/>
    <property type="match status" value="1"/>
</dbReference>
<dbReference type="PANTHER" id="PTHR11076:SF34">
    <property type="entry name" value="PROTEIN UMUC"/>
    <property type="match status" value="1"/>
</dbReference>
<dbReference type="PROSITE" id="PS50173">
    <property type="entry name" value="UMUC"/>
    <property type="match status" value="1"/>
</dbReference>
<organism evidence="3 4">
    <name type="scientific">Rubritalea spongiae</name>
    <dbReference type="NCBI Taxonomy" id="430797"/>
    <lineage>
        <taxon>Bacteria</taxon>
        <taxon>Pseudomonadati</taxon>
        <taxon>Verrucomicrobiota</taxon>
        <taxon>Verrucomicrobiia</taxon>
        <taxon>Verrucomicrobiales</taxon>
        <taxon>Rubritaleaceae</taxon>
        <taxon>Rubritalea</taxon>
    </lineage>
</organism>
<dbReference type="Gene3D" id="3.40.1170.60">
    <property type="match status" value="1"/>
</dbReference>
<reference evidence="4" key="1">
    <citation type="journal article" date="2019" name="Int. J. Syst. Evol. Microbiol.">
        <title>The Global Catalogue of Microorganisms (GCM) 10K type strain sequencing project: providing services to taxonomists for standard genome sequencing and annotation.</title>
        <authorList>
            <consortium name="The Broad Institute Genomics Platform"/>
            <consortium name="The Broad Institute Genome Sequencing Center for Infectious Disease"/>
            <person name="Wu L."/>
            <person name="Ma J."/>
        </authorList>
    </citation>
    <scope>NUCLEOTIDE SEQUENCE [LARGE SCALE GENOMIC DNA]</scope>
    <source>
        <strain evidence="4">JCM 16545</strain>
    </source>
</reference>
<dbReference type="EMBL" id="JBHUJC010000013">
    <property type="protein sequence ID" value="MFD2275814.1"/>
    <property type="molecule type" value="Genomic_DNA"/>
</dbReference>
<feature type="domain" description="UmuC" evidence="2">
    <location>
        <begin position="8"/>
        <end position="191"/>
    </location>
</feature>
<dbReference type="InterPro" id="IPR001126">
    <property type="entry name" value="UmuC"/>
</dbReference>
<name>A0ABW5E0B5_9BACT</name>
<dbReference type="Proteomes" id="UP001597297">
    <property type="component" value="Unassembled WGS sequence"/>
</dbReference>
<dbReference type="PANTHER" id="PTHR11076">
    <property type="entry name" value="DNA REPAIR POLYMERASE UMUC / TRANSFERASE FAMILY MEMBER"/>
    <property type="match status" value="1"/>
</dbReference>
<gene>
    <name evidence="3" type="ORF">ACFSQZ_04985</name>
</gene>
<comment type="caution">
    <text evidence="3">The sequence shown here is derived from an EMBL/GenBank/DDBJ whole genome shotgun (WGS) entry which is preliminary data.</text>
</comment>
<evidence type="ECO:0000313" key="4">
    <source>
        <dbReference type="Proteomes" id="UP001597297"/>
    </source>
</evidence>
<dbReference type="InterPro" id="IPR050116">
    <property type="entry name" value="DNA_polymerase-Y"/>
</dbReference>
<evidence type="ECO:0000313" key="3">
    <source>
        <dbReference type="EMBL" id="MFD2275814.1"/>
    </source>
</evidence>
<dbReference type="InterPro" id="IPR043502">
    <property type="entry name" value="DNA/RNA_pol_sf"/>
</dbReference>
<dbReference type="InterPro" id="IPR017961">
    <property type="entry name" value="DNA_pol_Y-fam_little_finger"/>
</dbReference>
<dbReference type="Pfam" id="PF00817">
    <property type="entry name" value="IMS"/>
    <property type="match status" value="1"/>
</dbReference>
<evidence type="ECO:0000259" key="2">
    <source>
        <dbReference type="PROSITE" id="PS50173"/>
    </source>
</evidence>
<comment type="similarity">
    <text evidence="1">Belongs to the DNA polymerase type-Y family.</text>
</comment>
<dbReference type="RefSeq" id="WP_377095195.1">
    <property type="nucleotide sequence ID" value="NZ_JBHSJM010000001.1"/>
</dbReference>
<dbReference type="CDD" id="cd00424">
    <property type="entry name" value="PolY"/>
    <property type="match status" value="1"/>
</dbReference>
<keyword evidence="4" id="KW-1185">Reference proteome</keyword>
<proteinExistence type="inferred from homology"/>
<evidence type="ECO:0000256" key="1">
    <source>
        <dbReference type="ARBA" id="ARBA00010945"/>
    </source>
</evidence>